<dbReference type="RefSeq" id="WP_260349043.1">
    <property type="nucleotide sequence ID" value="NZ_JAOAOS010000007.1"/>
</dbReference>
<protein>
    <submittedName>
        <fullName evidence="2">Alpha/beta fold hydrolase</fullName>
    </submittedName>
</protein>
<dbReference type="InterPro" id="IPR051321">
    <property type="entry name" value="PHA/PHB_synthase"/>
</dbReference>
<dbReference type="Gene3D" id="3.40.50.1820">
    <property type="entry name" value="alpha/beta hydrolase"/>
    <property type="match status" value="1"/>
</dbReference>
<dbReference type="InterPro" id="IPR009656">
    <property type="entry name" value="PHB_depo_C"/>
</dbReference>
<accession>A0ABW0F5L5</accession>
<dbReference type="PANTHER" id="PTHR36837">
    <property type="entry name" value="POLY(3-HYDROXYALKANOATE) POLYMERASE SUBUNIT PHAC"/>
    <property type="match status" value="1"/>
</dbReference>
<organism evidence="2 3">
    <name type="scientific">Bosea minatitlanensis</name>
    <dbReference type="NCBI Taxonomy" id="128782"/>
    <lineage>
        <taxon>Bacteria</taxon>
        <taxon>Pseudomonadati</taxon>
        <taxon>Pseudomonadota</taxon>
        <taxon>Alphaproteobacteria</taxon>
        <taxon>Hyphomicrobiales</taxon>
        <taxon>Boseaceae</taxon>
        <taxon>Bosea</taxon>
    </lineage>
</organism>
<reference evidence="3" key="1">
    <citation type="journal article" date="2019" name="Int. J. Syst. Evol. Microbiol.">
        <title>The Global Catalogue of Microorganisms (GCM) 10K type strain sequencing project: providing services to taxonomists for standard genome sequencing and annotation.</title>
        <authorList>
            <consortium name="The Broad Institute Genomics Platform"/>
            <consortium name="The Broad Institute Genome Sequencing Center for Infectious Disease"/>
            <person name="Wu L."/>
            <person name="Ma J."/>
        </authorList>
    </citation>
    <scope>NUCLEOTIDE SEQUENCE [LARGE SCALE GENOMIC DNA]</scope>
    <source>
        <strain evidence="3">CGMCC 1.15643</strain>
    </source>
</reference>
<dbReference type="Pfam" id="PF06850">
    <property type="entry name" value="PHB_depo_C"/>
    <property type="match status" value="1"/>
</dbReference>
<evidence type="ECO:0000313" key="3">
    <source>
        <dbReference type="Proteomes" id="UP001595976"/>
    </source>
</evidence>
<keyword evidence="2" id="KW-0378">Hydrolase</keyword>
<dbReference type="GO" id="GO:0016787">
    <property type="term" value="F:hydrolase activity"/>
    <property type="evidence" value="ECO:0007669"/>
    <property type="project" value="UniProtKB-KW"/>
</dbReference>
<keyword evidence="3" id="KW-1185">Reference proteome</keyword>
<evidence type="ECO:0000313" key="2">
    <source>
        <dbReference type="EMBL" id="MFC5294517.1"/>
    </source>
</evidence>
<dbReference type="SUPFAM" id="SSF53474">
    <property type="entry name" value="alpha/beta-Hydrolases"/>
    <property type="match status" value="1"/>
</dbReference>
<dbReference type="PANTHER" id="PTHR36837:SF2">
    <property type="entry name" value="POLY(3-HYDROXYALKANOATE) POLYMERASE SUBUNIT PHAC"/>
    <property type="match status" value="1"/>
</dbReference>
<evidence type="ECO:0000259" key="1">
    <source>
        <dbReference type="Pfam" id="PF06850"/>
    </source>
</evidence>
<comment type="caution">
    <text evidence="2">The sequence shown here is derived from an EMBL/GenBank/DDBJ whole genome shotgun (WGS) entry which is preliminary data.</text>
</comment>
<dbReference type="EMBL" id="JBHSLI010000006">
    <property type="protein sequence ID" value="MFC5294517.1"/>
    <property type="molecule type" value="Genomic_DNA"/>
</dbReference>
<dbReference type="InterPro" id="IPR029058">
    <property type="entry name" value="AB_hydrolase_fold"/>
</dbReference>
<sequence length="377" mass="41436">MTARKTTAAAASPGASRPAELSLPWFWPVDAALRLTQRNLDFLSQAAKITRPPPPGWATPNTVRLDLPTMFLREFGTAAAGRVPVLIDAPYAGHSATIADYGKGQSLVETMLANGIPHVLVTDWKTAEQEMRYFSIDTYLAELNAAIDDLGGVVHLVGLCQGGWLSAMLASRFPRKVRSLVLAGAPIDTDAGDGPIKQMAHDMPLKSYRDMVRLGRGLMPGRFMLAGWKNMHPAEHYVEKYVRLYQNLADRNYLDRTEAFAAWYENPLNLPGVYYLQAIEQIFKENRFAKGEFVGLGRRLALKDVTCPLYLLAGAEDDITTSEQVFAAEGLVGTPRKRIEKALVPGGHIGLFMGRKTLSETWPGIVRWIAAQDGAAP</sequence>
<proteinExistence type="predicted"/>
<name>A0ABW0F5L5_9HYPH</name>
<dbReference type="Proteomes" id="UP001595976">
    <property type="component" value="Unassembled WGS sequence"/>
</dbReference>
<feature type="domain" description="PHB de-polymerase C-terminal" evidence="1">
    <location>
        <begin position="184"/>
        <end position="371"/>
    </location>
</feature>
<gene>
    <name evidence="2" type="ORF">ACFPK2_16130</name>
</gene>